<dbReference type="GO" id="GO:0006935">
    <property type="term" value="P:chemotaxis"/>
    <property type="evidence" value="ECO:0007669"/>
    <property type="project" value="UniProtKB-KW"/>
</dbReference>
<dbReference type="GO" id="GO:0005524">
    <property type="term" value="F:ATP binding"/>
    <property type="evidence" value="ECO:0007669"/>
    <property type="project" value="UniProtKB-KW"/>
</dbReference>
<dbReference type="Gene3D" id="1.10.287.560">
    <property type="entry name" value="Histidine kinase CheA-like, homodimeric domain"/>
    <property type="match status" value="1"/>
</dbReference>
<dbReference type="GO" id="GO:0000155">
    <property type="term" value="F:phosphorelay sensor kinase activity"/>
    <property type="evidence" value="ECO:0007669"/>
    <property type="project" value="InterPro"/>
</dbReference>
<dbReference type="InterPro" id="IPR036097">
    <property type="entry name" value="HisK_dim/P_sf"/>
</dbReference>
<dbReference type="InterPro" id="IPR051315">
    <property type="entry name" value="Bact_Chemotaxis_CheA"/>
</dbReference>
<dbReference type="RefSeq" id="WP_152097731.1">
    <property type="nucleotide sequence ID" value="NZ_AP021861.1"/>
</dbReference>
<dbReference type="EC" id="2.7.13.3" evidence="2"/>
<dbReference type="InterPro" id="IPR008207">
    <property type="entry name" value="Sig_transdc_His_kin_Hpt_dom"/>
</dbReference>
<gene>
    <name evidence="17" type="ORF">PLANPX_1235</name>
</gene>
<evidence type="ECO:0000313" key="17">
    <source>
        <dbReference type="EMBL" id="BBO31623.1"/>
    </source>
</evidence>
<dbReference type="PRINTS" id="PR00344">
    <property type="entry name" value="BCTRLSENSOR"/>
</dbReference>
<organism evidence="17 18">
    <name type="scientific">Lacipirellula parvula</name>
    <dbReference type="NCBI Taxonomy" id="2650471"/>
    <lineage>
        <taxon>Bacteria</taxon>
        <taxon>Pseudomonadati</taxon>
        <taxon>Planctomycetota</taxon>
        <taxon>Planctomycetia</taxon>
        <taxon>Pirellulales</taxon>
        <taxon>Lacipirellulaceae</taxon>
        <taxon>Lacipirellula</taxon>
    </lineage>
</organism>
<evidence type="ECO:0000256" key="3">
    <source>
        <dbReference type="ARBA" id="ARBA00021495"/>
    </source>
</evidence>
<dbReference type="SUPFAM" id="SSF47384">
    <property type="entry name" value="Homodimeric domain of signal transducing histidine kinase"/>
    <property type="match status" value="1"/>
</dbReference>
<dbReference type="SUPFAM" id="SSF47226">
    <property type="entry name" value="Histidine-containing phosphotransfer domain, HPT domain"/>
    <property type="match status" value="1"/>
</dbReference>
<dbReference type="CDD" id="cd00088">
    <property type="entry name" value="HPT"/>
    <property type="match status" value="1"/>
</dbReference>
<keyword evidence="9" id="KW-0067">ATP-binding</keyword>
<dbReference type="InterPro" id="IPR005467">
    <property type="entry name" value="His_kinase_dom"/>
</dbReference>
<name>A0A5K7XBD7_9BACT</name>
<dbReference type="InterPro" id="IPR004358">
    <property type="entry name" value="Sig_transdc_His_kin-like_C"/>
</dbReference>
<dbReference type="InterPro" id="IPR036890">
    <property type="entry name" value="HATPase_C_sf"/>
</dbReference>
<evidence type="ECO:0000256" key="7">
    <source>
        <dbReference type="ARBA" id="ARBA00022741"/>
    </source>
</evidence>
<dbReference type="Pfam" id="PF01627">
    <property type="entry name" value="Hpt"/>
    <property type="match status" value="1"/>
</dbReference>
<dbReference type="Gene3D" id="2.30.30.40">
    <property type="entry name" value="SH3 Domains"/>
    <property type="match status" value="1"/>
</dbReference>
<dbReference type="InterPro" id="IPR036061">
    <property type="entry name" value="CheW-like_dom_sf"/>
</dbReference>
<keyword evidence="18" id="KW-1185">Reference proteome</keyword>
<evidence type="ECO:0000256" key="13">
    <source>
        <dbReference type="SAM" id="MobiDB-lite"/>
    </source>
</evidence>
<dbReference type="Pfam" id="PF02895">
    <property type="entry name" value="H-kinase_dim"/>
    <property type="match status" value="1"/>
</dbReference>
<dbReference type="SMART" id="SM00260">
    <property type="entry name" value="CheW"/>
    <property type="match status" value="1"/>
</dbReference>
<reference evidence="18" key="1">
    <citation type="submission" date="2019-10" db="EMBL/GenBank/DDBJ databases">
        <title>Lacipirellula parvula gen. nov., sp. nov., representing a lineage of planctomycetes widespread in freshwater anoxic habitats, and description of the family Lacipirellulaceae.</title>
        <authorList>
            <person name="Dedysh S.N."/>
            <person name="Kulichevskaya I.S."/>
            <person name="Beletsky A.V."/>
            <person name="Rakitin A.L."/>
            <person name="Mardanov A.V."/>
            <person name="Ivanova A.A."/>
            <person name="Saltykova V.X."/>
            <person name="Rijpstra W.I.C."/>
            <person name="Sinninghe Damste J.S."/>
            <person name="Ravin N.V."/>
        </authorList>
    </citation>
    <scope>NUCLEOTIDE SEQUENCE [LARGE SCALE GENOMIC DNA]</scope>
    <source>
        <strain evidence="18">PX69</strain>
    </source>
</reference>
<dbReference type="PANTHER" id="PTHR43395:SF10">
    <property type="entry name" value="CHEMOTAXIS PROTEIN CHEA"/>
    <property type="match status" value="1"/>
</dbReference>
<evidence type="ECO:0000256" key="8">
    <source>
        <dbReference type="ARBA" id="ARBA00022777"/>
    </source>
</evidence>
<dbReference type="KEGG" id="lpav:PLANPX_1235"/>
<accession>A0A5K7XBD7</accession>
<dbReference type="Pfam" id="PF01584">
    <property type="entry name" value="CheW"/>
    <property type="match status" value="1"/>
</dbReference>
<dbReference type="Gene3D" id="1.20.120.160">
    <property type="entry name" value="HPT domain"/>
    <property type="match status" value="1"/>
</dbReference>
<feature type="modified residue" description="Phosphohistidine" evidence="12">
    <location>
        <position position="48"/>
    </location>
</feature>
<evidence type="ECO:0000256" key="11">
    <source>
        <dbReference type="ARBA" id="ARBA00035100"/>
    </source>
</evidence>
<sequence length="563" mass="60700">MNIDLEEFHAAFFEEVSEHLTGLEDGLLQLESRPEDEELIHGIFRAAHSIKGTGGALGFTEVAGFTHHVETVLDHMRQRQLSTTSERIELLLQATDALSCLIDSAKDGSSAPDNLDELIDSLRRQIDPDAAPGAAASCQQEDAIDGLILFDDEPVASPQAARATASGGEPQRSKGANNAESIRVSVAKVEELINLVGELVIANSMVQQAYASEEADAQSLQEAIAAMDLTTQQLQEQVMAVRLMPIANVFRRFPRIVRDLAGTLGKSVALEMSGEETELDKQVIEEVSDPLTHLIRNAVDHGLESSAQRIAVGKPAEGRIDLRAFHEGGNVVIEIADDGAGINAQRVRQKAIERGLIPADAALTDEESYKLIMLPGFSTAEKITDVSGRGVGMDVVKRNVEALNGSISISSTPGKGSCFRIRLPLTMAILDGLAMRLGTDVYVLPLLSVVESLRPEPKHIVRVAERGELLMVRGEALPLIYTHRLFNVTGHVTDPCDGLVVIVEHQGHKYGIVVDELIGQLQVVMKSLEANYERVEGVSGATILGDGRIAMIVDIAGLIRLAL</sequence>
<dbReference type="InterPro" id="IPR003594">
    <property type="entry name" value="HATPase_dom"/>
</dbReference>
<evidence type="ECO:0000256" key="10">
    <source>
        <dbReference type="ARBA" id="ARBA00023012"/>
    </source>
</evidence>
<dbReference type="FunFam" id="2.30.30.40:FF:000048">
    <property type="entry name" value="Chemotaxis protein CheA, putative"/>
    <property type="match status" value="1"/>
</dbReference>
<evidence type="ECO:0000256" key="6">
    <source>
        <dbReference type="ARBA" id="ARBA00022679"/>
    </source>
</evidence>
<keyword evidence="8 17" id="KW-0418">Kinase</keyword>
<dbReference type="GO" id="GO:0005737">
    <property type="term" value="C:cytoplasm"/>
    <property type="evidence" value="ECO:0007669"/>
    <property type="project" value="InterPro"/>
</dbReference>
<dbReference type="InterPro" id="IPR037006">
    <property type="entry name" value="CheA-like_homodim_sf"/>
</dbReference>
<dbReference type="SMART" id="SM01231">
    <property type="entry name" value="H-kinase_dim"/>
    <property type="match status" value="1"/>
</dbReference>
<dbReference type="PROSITE" id="PS50851">
    <property type="entry name" value="CHEW"/>
    <property type="match status" value="1"/>
</dbReference>
<feature type="domain" description="Histidine kinase" evidence="14">
    <location>
        <begin position="177"/>
        <end position="427"/>
    </location>
</feature>
<evidence type="ECO:0000259" key="14">
    <source>
        <dbReference type="PROSITE" id="PS50109"/>
    </source>
</evidence>
<dbReference type="InterPro" id="IPR002545">
    <property type="entry name" value="CheW-lke_dom"/>
</dbReference>
<dbReference type="SUPFAM" id="SSF50341">
    <property type="entry name" value="CheW-like"/>
    <property type="match status" value="1"/>
</dbReference>
<dbReference type="Gene3D" id="3.30.565.10">
    <property type="entry name" value="Histidine kinase-like ATPase, C-terminal domain"/>
    <property type="match status" value="1"/>
</dbReference>
<dbReference type="InterPro" id="IPR036641">
    <property type="entry name" value="HPT_dom_sf"/>
</dbReference>
<proteinExistence type="predicted"/>
<protein>
    <recommendedName>
        <fullName evidence="3">Chemotaxis protein CheA</fullName>
        <ecNumber evidence="2">2.7.13.3</ecNumber>
    </recommendedName>
</protein>
<evidence type="ECO:0000256" key="12">
    <source>
        <dbReference type="PROSITE-ProRule" id="PRU00110"/>
    </source>
</evidence>
<feature type="region of interest" description="Disordered" evidence="13">
    <location>
        <begin position="158"/>
        <end position="178"/>
    </location>
</feature>
<evidence type="ECO:0000256" key="9">
    <source>
        <dbReference type="ARBA" id="ARBA00022840"/>
    </source>
</evidence>
<dbReference type="SMART" id="SM00387">
    <property type="entry name" value="HATPase_c"/>
    <property type="match status" value="1"/>
</dbReference>
<dbReference type="Pfam" id="PF02518">
    <property type="entry name" value="HATPase_c"/>
    <property type="match status" value="1"/>
</dbReference>
<evidence type="ECO:0000256" key="1">
    <source>
        <dbReference type="ARBA" id="ARBA00000085"/>
    </source>
</evidence>
<dbReference type="FunFam" id="3.30.565.10:FF:000016">
    <property type="entry name" value="Chemotaxis protein CheA, putative"/>
    <property type="match status" value="1"/>
</dbReference>
<evidence type="ECO:0000256" key="4">
    <source>
        <dbReference type="ARBA" id="ARBA00022500"/>
    </source>
</evidence>
<dbReference type="PROSITE" id="PS50109">
    <property type="entry name" value="HIS_KIN"/>
    <property type="match status" value="1"/>
</dbReference>
<evidence type="ECO:0000256" key="2">
    <source>
        <dbReference type="ARBA" id="ARBA00012438"/>
    </source>
</evidence>
<comment type="function">
    <text evidence="11">Involved in the transmission of sensory signals from the chemoreceptors to the flagellar motors. CheA is autophosphorylated; it can transfer its phosphate group to either CheB or CheY.</text>
</comment>
<evidence type="ECO:0000256" key="5">
    <source>
        <dbReference type="ARBA" id="ARBA00022553"/>
    </source>
</evidence>
<comment type="catalytic activity">
    <reaction evidence="1">
        <text>ATP + protein L-histidine = ADP + protein N-phospho-L-histidine.</text>
        <dbReference type="EC" id="2.7.13.3"/>
    </reaction>
</comment>
<keyword evidence="4" id="KW-0145">Chemotaxis</keyword>
<evidence type="ECO:0000313" key="18">
    <source>
        <dbReference type="Proteomes" id="UP000326837"/>
    </source>
</evidence>
<keyword evidence="10" id="KW-0902">Two-component regulatory system</keyword>
<dbReference type="CDD" id="cd00731">
    <property type="entry name" value="CheA_reg"/>
    <property type="match status" value="1"/>
</dbReference>
<dbReference type="SUPFAM" id="SSF55874">
    <property type="entry name" value="ATPase domain of HSP90 chaperone/DNA topoisomerase II/histidine kinase"/>
    <property type="match status" value="1"/>
</dbReference>
<dbReference type="PROSITE" id="PS50894">
    <property type="entry name" value="HPT"/>
    <property type="match status" value="1"/>
</dbReference>
<dbReference type="InterPro" id="IPR004105">
    <property type="entry name" value="CheA-like_dim"/>
</dbReference>
<feature type="domain" description="HPt" evidence="16">
    <location>
        <begin position="1"/>
        <end position="105"/>
    </location>
</feature>
<dbReference type="AlphaFoldDB" id="A0A5K7XBD7"/>
<keyword evidence="5 12" id="KW-0597">Phosphoprotein</keyword>
<dbReference type="EMBL" id="AP021861">
    <property type="protein sequence ID" value="BBO31623.1"/>
    <property type="molecule type" value="Genomic_DNA"/>
</dbReference>
<dbReference type="PANTHER" id="PTHR43395">
    <property type="entry name" value="SENSOR HISTIDINE KINASE CHEA"/>
    <property type="match status" value="1"/>
</dbReference>
<dbReference type="SMART" id="SM00073">
    <property type="entry name" value="HPT"/>
    <property type="match status" value="1"/>
</dbReference>
<evidence type="ECO:0000259" key="16">
    <source>
        <dbReference type="PROSITE" id="PS50894"/>
    </source>
</evidence>
<dbReference type="CDD" id="cd16916">
    <property type="entry name" value="HATPase_CheA-like"/>
    <property type="match status" value="1"/>
</dbReference>
<dbReference type="Proteomes" id="UP000326837">
    <property type="component" value="Chromosome"/>
</dbReference>
<feature type="domain" description="CheW-like" evidence="15">
    <location>
        <begin position="429"/>
        <end position="563"/>
    </location>
</feature>
<evidence type="ECO:0000259" key="15">
    <source>
        <dbReference type="PROSITE" id="PS50851"/>
    </source>
</evidence>
<keyword evidence="6" id="KW-0808">Transferase</keyword>
<keyword evidence="7" id="KW-0547">Nucleotide-binding</keyword>